<dbReference type="PANTHER" id="PTHR43685">
    <property type="entry name" value="GLYCOSYLTRANSFERASE"/>
    <property type="match status" value="1"/>
</dbReference>
<dbReference type="InterPro" id="IPR050834">
    <property type="entry name" value="Glycosyltransf_2"/>
</dbReference>
<dbReference type="OrthoDB" id="6717394at2"/>
<feature type="domain" description="Galactosyltransferase C-terminal" evidence="3">
    <location>
        <begin position="145"/>
        <end position="194"/>
    </location>
</feature>
<gene>
    <name evidence="4" type="ORF">DPN68_02950</name>
</gene>
<dbReference type="GO" id="GO:0016740">
    <property type="term" value="F:transferase activity"/>
    <property type="evidence" value="ECO:0007669"/>
    <property type="project" value="UniProtKB-KW"/>
</dbReference>
<evidence type="ECO:0000259" key="3">
    <source>
        <dbReference type="Pfam" id="PF02709"/>
    </source>
</evidence>
<keyword evidence="5" id="KW-1185">Reference proteome</keyword>
<dbReference type="InterPro" id="IPR027791">
    <property type="entry name" value="Galactosyl_T_C"/>
</dbReference>
<sequence length="359" mass="42304">MVTIVYAFRNRDVLRVKASLDSLQQQTHSDFKVVFVDYGSETNLALEIEKLIGNYSFANYYYVPSTTLLWNKSKALNYGISKAITPFIFIADVDLIFHQDTVALFHKIANADKAILFKLGYLTKEESQKIETPIAFESLKPKHFGYVNGMVLCSKKALEQINGYDTFFHFYGSEDVDLYVRLEHAGITIEQREEAYFFHNWHVIYNSYNDEVMSKTPRLYNVKRINQQHYFFHQQHKIIVPFNQEEFGTVVKKEDQEQLLQPTKIVELPNIHAVVHHFICVQLPTFKNEIVKITIQEDAYYRSLKHYLKKLLKKQSQPYVSIKQVNDLLLTEILYRYKHHNYAYEISNDLKKVIFTIKL</sequence>
<accession>A0A365P3N1</accession>
<dbReference type="EMBL" id="QLST01000003">
    <property type="protein sequence ID" value="RBA29138.1"/>
    <property type="molecule type" value="Genomic_DNA"/>
</dbReference>
<comment type="caution">
    <text evidence="4">The sequence shown here is derived from an EMBL/GenBank/DDBJ whole genome shotgun (WGS) entry which is preliminary data.</text>
</comment>
<organism evidence="4 5">
    <name type="scientific">Flavobacterium tibetense</name>
    <dbReference type="NCBI Taxonomy" id="2233533"/>
    <lineage>
        <taxon>Bacteria</taxon>
        <taxon>Pseudomonadati</taxon>
        <taxon>Bacteroidota</taxon>
        <taxon>Flavobacteriia</taxon>
        <taxon>Flavobacteriales</taxon>
        <taxon>Flavobacteriaceae</taxon>
        <taxon>Flavobacterium</taxon>
    </lineage>
</organism>
<evidence type="ECO:0000259" key="2">
    <source>
        <dbReference type="Pfam" id="PF00535"/>
    </source>
</evidence>
<proteinExistence type="predicted"/>
<dbReference type="Pfam" id="PF02709">
    <property type="entry name" value="Glyco_transf_7C"/>
    <property type="match status" value="1"/>
</dbReference>
<dbReference type="Pfam" id="PF00535">
    <property type="entry name" value="Glycos_transf_2"/>
    <property type="match status" value="1"/>
</dbReference>
<dbReference type="PANTHER" id="PTHR43685:SF2">
    <property type="entry name" value="GLYCOSYLTRANSFERASE 2-LIKE DOMAIN-CONTAINING PROTEIN"/>
    <property type="match status" value="1"/>
</dbReference>
<reference evidence="4 5" key="1">
    <citation type="submission" date="2018-06" db="EMBL/GenBank/DDBJ databases">
        <title>Flavobacterium tibetense sp. nov., isolated from a wetland YonghuCo on Tibetan Plateau.</title>
        <authorList>
            <person name="Xing P."/>
            <person name="Phurbu D."/>
            <person name="Lu H."/>
        </authorList>
    </citation>
    <scope>NUCLEOTIDE SEQUENCE [LARGE SCALE GENOMIC DNA]</scope>
    <source>
        <strain evidence="4 5">YH5</strain>
    </source>
</reference>
<evidence type="ECO:0000313" key="5">
    <source>
        <dbReference type="Proteomes" id="UP000253319"/>
    </source>
</evidence>
<dbReference type="AlphaFoldDB" id="A0A365P3N1"/>
<evidence type="ECO:0000313" key="4">
    <source>
        <dbReference type="EMBL" id="RBA29138.1"/>
    </source>
</evidence>
<dbReference type="SUPFAM" id="SSF53448">
    <property type="entry name" value="Nucleotide-diphospho-sugar transferases"/>
    <property type="match status" value="1"/>
</dbReference>
<dbReference type="Gene3D" id="3.90.550.10">
    <property type="entry name" value="Spore Coat Polysaccharide Biosynthesis Protein SpsA, Chain A"/>
    <property type="match status" value="1"/>
</dbReference>
<dbReference type="Proteomes" id="UP000253319">
    <property type="component" value="Unassembled WGS sequence"/>
</dbReference>
<dbReference type="InterPro" id="IPR001173">
    <property type="entry name" value="Glyco_trans_2-like"/>
</dbReference>
<dbReference type="InterPro" id="IPR029044">
    <property type="entry name" value="Nucleotide-diphossugar_trans"/>
</dbReference>
<keyword evidence="1 4" id="KW-0808">Transferase</keyword>
<name>A0A365P3N1_9FLAO</name>
<protein>
    <submittedName>
        <fullName evidence="4">Glycosyl transferase family 2</fullName>
    </submittedName>
</protein>
<evidence type="ECO:0000256" key="1">
    <source>
        <dbReference type="ARBA" id="ARBA00022679"/>
    </source>
</evidence>
<feature type="domain" description="Glycosyltransferase 2-like" evidence="2">
    <location>
        <begin position="4"/>
        <end position="114"/>
    </location>
</feature>
<dbReference type="RefSeq" id="WP_113988107.1">
    <property type="nucleotide sequence ID" value="NZ_QLST01000003.1"/>
</dbReference>